<feature type="region of interest" description="Disordered" evidence="1">
    <location>
        <begin position="191"/>
        <end position="210"/>
    </location>
</feature>
<evidence type="ECO:0000256" key="2">
    <source>
        <dbReference type="SAM" id="SignalP"/>
    </source>
</evidence>
<sequence>MKYDRTAVLAAGFAALTLLSACGGGEQAPPAAPAPAPAESAAPAAESSAPPAESGTPAGSAEAVAPGTELKVGERAVLSYKYGTDKTGTIAVTVNAIELGSNADLASFGDKAKGMIPVYIRSTVENVGGTDLAYSSVRLRAVGPDGRGTGVIITGDTPQCESESADKDFTKAGAKYETCELQAVREGGEIGGATFSDSEEYKDKPVIWKK</sequence>
<name>A0A344LIS4_9PSEU</name>
<evidence type="ECO:0000256" key="1">
    <source>
        <dbReference type="SAM" id="MobiDB-lite"/>
    </source>
</evidence>
<protein>
    <recommendedName>
        <fullName evidence="5">Lipoprotein</fullName>
    </recommendedName>
</protein>
<accession>A0A344LIS4</accession>
<reference evidence="3 4" key="1">
    <citation type="submission" date="2016-04" db="EMBL/GenBank/DDBJ databases">
        <title>Complete genome sequence and analysis of deep-sea sediment isolate, Amycolatopsis sp. WP1.</title>
        <authorList>
            <person name="Wang H."/>
            <person name="Chen S."/>
            <person name="Wu Q."/>
        </authorList>
    </citation>
    <scope>NUCLEOTIDE SEQUENCE [LARGE SCALE GENOMIC DNA]</scope>
    <source>
        <strain evidence="3 4">WP1</strain>
    </source>
</reference>
<proteinExistence type="predicted"/>
<feature type="signal peptide" evidence="2">
    <location>
        <begin position="1"/>
        <end position="20"/>
    </location>
</feature>
<feature type="region of interest" description="Disordered" evidence="1">
    <location>
        <begin position="26"/>
        <end position="66"/>
    </location>
</feature>
<feature type="compositionally biased region" description="Low complexity" evidence="1">
    <location>
        <begin position="37"/>
        <end position="61"/>
    </location>
</feature>
<organism evidence="3 4">
    <name type="scientific">Amycolatopsis albispora</name>
    <dbReference type="NCBI Taxonomy" id="1804986"/>
    <lineage>
        <taxon>Bacteria</taxon>
        <taxon>Bacillati</taxon>
        <taxon>Actinomycetota</taxon>
        <taxon>Actinomycetes</taxon>
        <taxon>Pseudonocardiales</taxon>
        <taxon>Pseudonocardiaceae</taxon>
        <taxon>Amycolatopsis</taxon>
    </lineage>
</organism>
<dbReference type="KEGG" id="aab:A4R43_40475"/>
<dbReference type="PROSITE" id="PS51257">
    <property type="entry name" value="PROKAR_LIPOPROTEIN"/>
    <property type="match status" value="1"/>
</dbReference>
<keyword evidence="4" id="KW-1185">Reference proteome</keyword>
<evidence type="ECO:0008006" key="5">
    <source>
        <dbReference type="Google" id="ProtNLM"/>
    </source>
</evidence>
<evidence type="ECO:0000313" key="4">
    <source>
        <dbReference type="Proteomes" id="UP000250434"/>
    </source>
</evidence>
<dbReference type="AlphaFoldDB" id="A0A344LIS4"/>
<dbReference type="OrthoDB" id="3874174at2"/>
<evidence type="ECO:0000313" key="3">
    <source>
        <dbReference type="EMBL" id="AXB47948.1"/>
    </source>
</evidence>
<dbReference type="RefSeq" id="WP_113697018.1">
    <property type="nucleotide sequence ID" value="NZ_CP015163.1"/>
</dbReference>
<feature type="compositionally biased region" description="Basic and acidic residues" evidence="1">
    <location>
        <begin position="199"/>
        <end position="210"/>
    </location>
</feature>
<feature type="chain" id="PRO_5038381901" description="Lipoprotein" evidence="2">
    <location>
        <begin position="21"/>
        <end position="210"/>
    </location>
</feature>
<keyword evidence="2" id="KW-0732">Signal</keyword>
<dbReference type="EMBL" id="CP015163">
    <property type="protein sequence ID" value="AXB47948.1"/>
    <property type="molecule type" value="Genomic_DNA"/>
</dbReference>
<dbReference type="Proteomes" id="UP000250434">
    <property type="component" value="Chromosome"/>
</dbReference>
<gene>
    <name evidence="3" type="ORF">A4R43_40475</name>
</gene>